<gene>
    <name evidence="1" type="ORF">KE626_09870</name>
</gene>
<dbReference type="EMBL" id="JAGTXB010000004">
    <property type="protein sequence ID" value="MBS0027614.1"/>
    <property type="molecule type" value="Genomic_DNA"/>
</dbReference>
<dbReference type="RefSeq" id="WP_211972720.1">
    <property type="nucleotide sequence ID" value="NZ_CBFHAM010000001.1"/>
</dbReference>
<proteinExistence type="predicted"/>
<name>A0ABS5IXC4_9BACT</name>
<protein>
    <recommendedName>
        <fullName evidence="3">Fimbrillin-A associated anchor protein Mfa1 and Mfa2</fullName>
    </recommendedName>
</protein>
<keyword evidence="2" id="KW-1185">Reference proteome</keyword>
<evidence type="ECO:0008006" key="3">
    <source>
        <dbReference type="Google" id="ProtNLM"/>
    </source>
</evidence>
<evidence type="ECO:0000313" key="1">
    <source>
        <dbReference type="EMBL" id="MBS0027614.1"/>
    </source>
</evidence>
<dbReference type="PROSITE" id="PS51257">
    <property type="entry name" value="PROKAR_LIPOPROTEIN"/>
    <property type="match status" value="1"/>
</dbReference>
<comment type="caution">
    <text evidence="1">The sequence shown here is derived from an EMBL/GenBank/DDBJ whole genome shotgun (WGS) entry which is preliminary data.</text>
</comment>
<sequence length="307" mass="32968">MKYVNLTVVILSLFFFSCKKDVVSEKPVVSEKKIPVSFSLNDFIQKVSDVDNGKKAKATARSGSLNGISNIYYAVYSASGSKMSSLNQSSSDANFGTIADSLPIGSYTAIILAADAPLIFTAGTNISEASLTASYLSSTFLLPYPNTFCKKVSFDVSGNGMSVNGNVVLERLMGKLKIDVLDVFAVPGYIKVKIEGESVGYNFNTMTPVQDLTSGLGMWLTQIDTGAPNGLFGSTVMNTTQTFTVTITRHDTVFDQVVETKVIRNVRVYPNKQTTLTGYLNSANGSVKTGFEVAVDQTWGEGPASTF</sequence>
<reference evidence="1 2" key="1">
    <citation type="submission" date="2021-04" db="EMBL/GenBank/DDBJ databases">
        <title>Chitinophaga sp. nov., isolated from the rhizosphere soil.</title>
        <authorList>
            <person name="He S."/>
        </authorList>
    </citation>
    <scope>NUCLEOTIDE SEQUENCE [LARGE SCALE GENOMIC DNA]</scope>
    <source>
        <strain evidence="1 2">2R12</strain>
    </source>
</reference>
<evidence type="ECO:0000313" key="2">
    <source>
        <dbReference type="Proteomes" id="UP000676386"/>
    </source>
</evidence>
<dbReference type="Proteomes" id="UP000676386">
    <property type="component" value="Unassembled WGS sequence"/>
</dbReference>
<accession>A0ABS5IXC4</accession>
<organism evidence="1 2">
    <name type="scientific">Chitinophaga hostae</name>
    <dbReference type="NCBI Taxonomy" id="2831022"/>
    <lineage>
        <taxon>Bacteria</taxon>
        <taxon>Pseudomonadati</taxon>
        <taxon>Bacteroidota</taxon>
        <taxon>Chitinophagia</taxon>
        <taxon>Chitinophagales</taxon>
        <taxon>Chitinophagaceae</taxon>
        <taxon>Chitinophaga</taxon>
    </lineage>
</organism>